<reference evidence="2" key="1">
    <citation type="submission" date="2015-04" db="UniProtKB">
        <authorList>
            <consortium name="EnsemblPlants"/>
        </authorList>
    </citation>
    <scope>IDENTIFICATION</scope>
</reference>
<evidence type="ECO:0000313" key="3">
    <source>
        <dbReference type="Proteomes" id="UP000008021"/>
    </source>
</evidence>
<reference evidence="2" key="2">
    <citation type="submission" date="2018-05" db="EMBL/GenBank/DDBJ databases">
        <title>OmerRS3 (Oryza meridionalis Reference Sequence Version 3).</title>
        <authorList>
            <person name="Zhang J."/>
            <person name="Kudrna D."/>
            <person name="Lee S."/>
            <person name="Talag J."/>
            <person name="Welchert J."/>
            <person name="Wing R.A."/>
        </authorList>
    </citation>
    <scope>NUCLEOTIDE SEQUENCE [LARGE SCALE GENOMIC DNA]</scope>
    <source>
        <strain evidence="2">cv. OR44</strain>
    </source>
</reference>
<dbReference type="EnsemblPlants" id="OMERI07G14110.1">
    <property type="protein sequence ID" value="OMERI07G14110.1"/>
    <property type="gene ID" value="OMERI07G14110"/>
</dbReference>
<feature type="compositionally biased region" description="Low complexity" evidence="1">
    <location>
        <begin position="84"/>
        <end position="103"/>
    </location>
</feature>
<name>A0A0E0ECI1_9ORYZ</name>
<dbReference type="HOGENOM" id="CLU_1257839_0_0_1"/>
<dbReference type="Proteomes" id="UP000008021">
    <property type="component" value="Chromosome 7"/>
</dbReference>
<protein>
    <submittedName>
        <fullName evidence="2">Uncharacterized protein</fullName>
    </submittedName>
</protein>
<sequence length="220" mass="23483">MDALAEVRNEETRLRNAGMLSCPSVLAARSSSSTTASPPVVPPSPPSLFGSRTSVLKCDHCKKVGHVEAFCFRKKKEQARSRRSSQGATSSSTGDSQRSSTGSETQEIIRLLSRLVASPSPGAAGSVTQPSALSGQGTLLSDSFSVPDVSCVPDLTMQLMSAGQLADRNYRVILDPDFCYIQDRCTGQLVGTGPRRRDSQRLWELDWLHLPSAASASLVG</sequence>
<evidence type="ECO:0000313" key="2">
    <source>
        <dbReference type="EnsemblPlants" id="OMERI07G14110.1"/>
    </source>
</evidence>
<keyword evidence="3" id="KW-1185">Reference proteome</keyword>
<proteinExistence type="predicted"/>
<evidence type="ECO:0000256" key="1">
    <source>
        <dbReference type="SAM" id="MobiDB-lite"/>
    </source>
</evidence>
<dbReference type="AlphaFoldDB" id="A0A0E0ECI1"/>
<organism evidence="2">
    <name type="scientific">Oryza meridionalis</name>
    <dbReference type="NCBI Taxonomy" id="40149"/>
    <lineage>
        <taxon>Eukaryota</taxon>
        <taxon>Viridiplantae</taxon>
        <taxon>Streptophyta</taxon>
        <taxon>Embryophyta</taxon>
        <taxon>Tracheophyta</taxon>
        <taxon>Spermatophyta</taxon>
        <taxon>Magnoliopsida</taxon>
        <taxon>Liliopsida</taxon>
        <taxon>Poales</taxon>
        <taxon>Poaceae</taxon>
        <taxon>BOP clade</taxon>
        <taxon>Oryzoideae</taxon>
        <taxon>Oryzeae</taxon>
        <taxon>Oryzinae</taxon>
        <taxon>Oryza</taxon>
    </lineage>
</organism>
<dbReference type="Gramene" id="OMERI07G14110.1">
    <property type="protein sequence ID" value="OMERI07G14110.1"/>
    <property type="gene ID" value="OMERI07G14110"/>
</dbReference>
<feature type="region of interest" description="Disordered" evidence="1">
    <location>
        <begin position="78"/>
        <end position="104"/>
    </location>
</feature>
<accession>A0A0E0ECI1</accession>